<keyword evidence="1" id="KW-1133">Transmembrane helix</keyword>
<dbReference type="AlphaFoldDB" id="A0A2W6NJ95"/>
<evidence type="ECO:0000313" key="3">
    <source>
        <dbReference type="Proteomes" id="UP000249746"/>
    </source>
</evidence>
<name>A0A2W6NJ95_9HELI</name>
<feature type="transmembrane region" description="Helical" evidence="1">
    <location>
        <begin position="79"/>
        <end position="100"/>
    </location>
</feature>
<dbReference type="OrthoDB" id="5330082at2"/>
<keyword evidence="1" id="KW-0812">Transmembrane</keyword>
<organism evidence="2 3">
    <name type="scientific">Helicobacter valdiviensis</name>
    <dbReference type="NCBI Taxonomy" id="1458358"/>
    <lineage>
        <taxon>Bacteria</taxon>
        <taxon>Pseudomonadati</taxon>
        <taxon>Campylobacterota</taxon>
        <taxon>Epsilonproteobacteria</taxon>
        <taxon>Campylobacterales</taxon>
        <taxon>Helicobacteraceae</taxon>
        <taxon>Helicobacter</taxon>
    </lineage>
</organism>
<sequence>MAFTEKCVECGEEVDKSESLSVFQSFLDGGIIECKKCKTRYKSKYKTAVLDGMIPISVVAVIVIVVVDFLLSLAGIRTIGVVMPILVALVVYRILGAYFMPLRKIGKKDEQFFDIKDEF</sequence>
<dbReference type="EMBL" id="NBIU01000034">
    <property type="protein sequence ID" value="PZT47436.1"/>
    <property type="molecule type" value="Genomic_DNA"/>
</dbReference>
<evidence type="ECO:0000256" key="1">
    <source>
        <dbReference type="SAM" id="Phobius"/>
    </source>
</evidence>
<dbReference type="Proteomes" id="UP000249746">
    <property type="component" value="Unassembled WGS sequence"/>
</dbReference>
<dbReference type="RefSeq" id="WP_111230465.1">
    <property type="nucleotide sequence ID" value="NZ_NBIU01000034.1"/>
</dbReference>
<gene>
    <name evidence="2" type="ORF">B6S12_08980</name>
</gene>
<comment type="caution">
    <text evidence="2">The sequence shown here is derived from an EMBL/GenBank/DDBJ whole genome shotgun (WGS) entry which is preliminary data.</text>
</comment>
<accession>A0A2W6NJ95</accession>
<evidence type="ECO:0000313" key="2">
    <source>
        <dbReference type="EMBL" id="PZT47436.1"/>
    </source>
</evidence>
<feature type="transmembrane region" description="Helical" evidence="1">
    <location>
        <begin position="48"/>
        <end position="73"/>
    </location>
</feature>
<proteinExistence type="predicted"/>
<reference evidence="2 3" key="1">
    <citation type="submission" date="2017-03" db="EMBL/GenBank/DDBJ databases">
        <title>Genomic and clinical evidence uncovers the enterohepatic species Helicobacter valdiviensis as a potential human intestinal pathogen.</title>
        <authorList>
            <person name="Fresia P."/>
            <person name="Jara R."/>
            <person name="Sierra R."/>
            <person name="Ferres I."/>
            <person name="Greif G."/>
            <person name="Iraola G."/>
            <person name="Collado L."/>
        </authorList>
    </citation>
    <scope>NUCLEOTIDE SEQUENCE [LARGE SCALE GENOMIC DNA]</scope>
    <source>
        <strain evidence="2 3">WBE14</strain>
    </source>
</reference>
<protein>
    <submittedName>
        <fullName evidence="2">Uncharacterized protein</fullName>
    </submittedName>
</protein>
<keyword evidence="3" id="KW-1185">Reference proteome</keyword>
<keyword evidence="1" id="KW-0472">Membrane</keyword>